<gene>
    <name evidence="1" type="ORF">KP78_02170</name>
</gene>
<dbReference type="EMBL" id="JXRP01000006">
    <property type="protein sequence ID" value="KIL51847.1"/>
    <property type="molecule type" value="Genomic_DNA"/>
</dbReference>
<dbReference type="RefSeq" id="WP_327063144.1">
    <property type="nucleotide sequence ID" value="NZ_JXRP01000006.1"/>
</dbReference>
<evidence type="ECO:0000313" key="2">
    <source>
        <dbReference type="Proteomes" id="UP000031938"/>
    </source>
</evidence>
<reference evidence="1 2" key="1">
    <citation type="submission" date="2015-01" db="EMBL/GenBank/DDBJ databases">
        <title>Genome sequencing of Jeotgalibacillus soli.</title>
        <authorList>
            <person name="Goh K.M."/>
            <person name="Chan K.-G."/>
            <person name="Yaakop A.S."/>
            <person name="Ee R."/>
            <person name="Gan H.M."/>
            <person name="Chan C.S."/>
        </authorList>
    </citation>
    <scope>NUCLEOTIDE SEQUENCE [LARGE SCALE GENOMIC DNA]</scope>
    <source>
        <strain evidence="1 2">P9</strain>
    </source>
</reference>
<accession>A0A0C2VSE2</accession>
<dbReference type="Proteomes" id="UP000031938">
    <property type="component" value="Unassembled WGS sequence"/>
</dbReference>
<keyword evidence="2" id="KW-1185">Reference proteome</keyword>
<dbReference type="STRING" id="889306.KP78_02170"/>
<organism evidence="1 2">
    <name type="scientific">Jeotgalibacillus soli</name>
    <dbReference type="NCBI Taxonomy" id="889306"/>
    <lineage>
        <taxon>Bacteria</taxon>
        <taxon>Bacillati</taxon>
        <taxon>Bacillota</taxon>
        <taxon>Bacilli</taxon>
        <taxon>Bacillales</taxon>
        <taxon>Caryophanaceae</taxon>
        <taxon>Jeotgalibacillus</taxon>
    </lineage>
</organism>
<proteinExistence type="predicted"/>
<evidence type="ECO:0008006" key="3">
    <source>
        <dbReference type="Google" id="ProtNLM"/>
    </source>
</evidence>
<protein>
    <recommendedName>
        <fullName evidence="3">SRPBCC family protein</fullName>
    </recommendedName>
</protein>
<dbReference type="PATRIC" id="fig|889306.3.peg.221"/>
<evidence type="ECO:0000313" key="1">
    <source>
        <dbReference type="EMBL" id="KIL51847.1"/>
    </source>
</evidence>
<name>A0A0C2VSE2_9BACL</name>
<sequence length="130" mass="15526">MQKIMPQVIGHEPVKITQELVGSVYRQKYKEGKRVQEYDVKTLEYLDTAEKKKLKVGFTLASMFEITALYELMKMEDNKTFFRYTITNKPLKWFIKPFLIFESEKVVVRFLERVKQAAESERKQYISTLE</sequence>
<comment type="caution">
    <text evidence="1">The sequence shown here is derived from an EMBL/GenBank/DDBJ whole genome shotgun (WGS) entry which is preliminary data.</text>
</comment>
<dbReference type="AlphaFoldDB" id="A0A0C2VSE2"/>